<dbReference type="InterPro" id="IPR040807">
    <property type="entry name" value="DUF5522"/>
</dbReference>
<name>A0A244CNH4_PSEDV</name>
<protein>
    <submittedName>
        <fullName evidence="1">Uncharacterized protein</fullName>
    </submittedName>
</protein>
<comment type="caution">
    <text evidence="1">The sequence shown here is derived from an EMBL/GenBank/DDBJ whole genome shotgun (WGS) entry which is preliminary data.</text>
</comment>
<proteinExistence type="predicted"/>
<reference evidence="1 2" key="1">
    <citation type="submission" date="2017-02" db="EMBL/GenBank/DDBJ databases">
        <title>Pseudoalteromonas ulvae TC14 Genome.</title>
        <authorList>
            <person name="Molmeret M."/>
        </authorList>
    </citation>
    <scope>NUCLEOTIDE SEQUENCE [LARGE SCALE GENOMIC DNA]</scope>
    <source>
        <strain evidence="1">TC14</strain>
    </source>
</reference>
<dbReference type="Proteomes" id="UP000194841">
    <property type="component" value="Unassembled WGS sequence"/>
</dbReference>
<accession>A0A244CNH4</accession>
<gene>
    <name evidence="1" type="ORF">B1199_13475</name>
</gene>
<dbReference type="OrthoDB" id="9800168at2"/>
<dbReference type="Pfam" id="PF17653">
    <property type="entry name" value="DUF5522"/>
    <property type="match status" value="1"/>
</dbReference>
<dbReference type="EMBL" id="MWPV01000004">
    <property type="protein sequence ID" value="OUL57181.1"/>
    <property type="molecule type" value="Genomic_DNA"/>
</dbReference>
<keyword evidence="2" id="KW-1185">Reference proteome</keyword>
<evidence type="ECO:0000313" key="2">
    <source>
        <dbReference type="Proteomes" id="UP000194841"/>
    </source>
</evidence>
<evidence type="ECO:0000313" key="1">
    <source>
        <dbReference type="EMBL" id="OUL57181.1"/>
    </source>
</evidence>
<dbReference type="AlphaFoldDB" id="A0A244CNH4"/>
<organism evidence="1 2">
    <name type="scientific">Pseudoalteromonas ulvae</name>
    <dbReference type="NCBI Taxonomy" id="107327"/>
    <lineage>
        <taxon>Bacteria</taxon>
        <taxon>Pseudomonadati</taxon>
        <taxon>Pseudomonadota</taxon>
        <taxon>Gammaproteobacteria</taxon>
        <taxon>Alteromonadales</taxon>
        <taxon>Pseudoalteromonadaceae</taxon>
        <taxon>Pseudoalteromonas</taxon>
    </lineage>
</organism>
<sequence length="123" mass="13856">MPTQCALCQASLSCSADQQCWCMTLPNILPLDSHNACLCQSCLLTKINHFLSEQYRSQPLERLISLAAPYQATPAIAGLDFSIVQGKYMFHRWAHLKRGYCCGNGCQECPWRTDNLNDPPLYL</sequence>